<dbReference type="EMBL" id="DXCL01000028">
    <property type="protein sequence ID" value="HIZ03716.1"/>
    <property type="molecule type" value="Genomic_DNA"/>
</dbReference>
<keyword evidence="1" id="KW-0472">Membrane</keyword>
<organism evidence="2 3">
    <name type="scientific">Candidatus Borkfalkia avistercoris</name>
    <dbReference type="NCBI Taxonomy" id="2838504"/>
    <lineage>
        <taxon>Bacteria</taxon>
        <taxon>Bacillati</taxon>
        <taxon>Bacillota</taxon>
        <taxon>Clostridia</taxon>
        <taxon>Christensenellales</taxon>
        <taxon>Christensenellaceae</taxon>
        <taxon>Candidatus Borkfalkia</taxon>
    </lineage>
</organism>
<reference evidence="2" key="1">
    <citation type="journal article" date="2021" name="PeerJ">
        <title>Extensive microbial diversity within the chicken gut microbiome revealed by metagenomics and culture.</title>
        <authorList>
            <person name="Gilroy R."/>
            <person name="Ravi A."/>
            <person name="Getino M."/>
            <person name="Pursley I."/>
            <person name="Horton D.L."/>
            <person name="Alikhan N.F."/>
            <person name="Baker D."/>
            <person name="Gharbi K."/>
            <person name="Hall N."/>
            <person name="Watson M."/>
            <person name="Adriaenssens E.M."/>
            <person name="Foster-Nyarko E."/>
            <person name="Jarju S."/>
            <person name="Secka A."/>
            <person name="Antonio M."/>
            <person name="Oren A."/>
            <person name="Chaudhuri R.R."/>
            <person name="La Ragione R."/>
            <person name="Hildebrand F."/>
            <person name="Pallen M.J."/>
        </authorList>
    </citation>
    <scope>NUCLEOTIDE SEQUENCE</scope>
    <source>
        <strain evidence="2">CHK187-5294</strain>
    </source>
</reference>
<dbReference type="AlphaFoldDB" id="A0A9D2CZH7"/>
<accession>A0A9D2CZH7</accession>
<protein>
    <submittedName>
        <fullName evidence="2">Uncharacterized protein</fullName>
    </submittedName>
</protein>
<dbReference type="Proteomes" id="UP000824132">
    <property type="component" value="Unassembled WGS sequence"/>
</dbReference>
<proteinExistence type="predicted"/>
<gene>
    <name evidence="2" type="ORF">H9727_05465</name>
</gene>
<feature type="transmembrane region" description="Helical" evidence="1">
    <location>
        <begin position="57"/>
        <end position="76"/>
    </location>
</feature>
<name>A0A9D2CZH7_9FIRM</name>
<keyword evidence="1" id="KW-1133">Transmembrane helix</keyword>
<sequence>MTIVYDDRDLVSAYKQKKRLFYIYLIVAVVYLALCIGCLIYYVNTPFNSSQQTAPKWIVWVSSCLFVIFSYIFLAIKYQRSRKYYKLISYLSVGLKAVNNSYFVRYDTPDLKDNVDYYVLIMSEWSKKKSEYLDRKIYCDKEKPCPQFKCGDKVRYLTQGNVIVGYEVVGHDDEFAENAEKASKKKL</sequence>
<comment type="caution">
    <text evidence="2">The sequence shown here is derived from an EMBL/GenBank/DDBJ whole genome shotgun (WGS) entry which is preliminary data.</text>
</comment>
<reference evidence="2" key="2">
    <citation type="submission" date="2021-04" db="EMBL/GenBank/DDBJ databases">
        <authorList>
            <person name="Gilroy R."/>
        </authorList>
    </citation>
    <scope>NUCLEOTIDE SEQUENCE</scope>
    <source>
        <strain evidence="2">CHK187-5294</strain>
    </source>
</reference>
<evidence type="ECO:0000256" key="1">
    <source>
        <dbReference type="SAM" id="Phobius"/>
    </source>
</evidence>
<evidence type="ECO:0000313" key="3">
    <source>
        <dbReference type="Proteomes" id="UP000824132"/>
    </source>
</evidence>
<evidence type="ECO:0000313" key="2">
    <source>
        <dbReference type="EMBL" id="HIZ03716.1"/>
    </source>
</evidence>
<keyword evidence="1" id="KW-0812">Transmembrane</keyword>
<feature type="transmembrane region" description="Helical" evidence="1">
    <location>
        <begin position="21"/>
        <end position="42"/>
    </location>
</feature>